<comment type="pathway">
    <text evidence="3">Cofactor biosynthesis; coenzyme A biosynthesis; CoA from (R)-pantothenate: step 5/5.</text>
</comment>
<dbReference type="PANTHER" id="PTHR10695">
    <property type="entry name" value="DEPHOSPHO-COA KINASE-RELATED"/>
    <property type="match status" value="1"/>
</dbReference>
<protein>
    <recommendedName>
        <fullName evidence="3 4">Dephospho-CoA kinase</fullName>
        <ecNumber evidence="3 4">2.7.1.24</ecNumber>
    </recommendedName>
    <alternativeName>
        <fullName evidence="3">Dephosphocoenzyme A kinase</fullName>
    </alternativeName>
</protein>
<proteinExistence type="inferred from homology"/>
<dbReference type="PANTHER" id="PTHR10695:SF46">
    <property type="entry name" value="BIFUNCTIONAL COENZYME A SYNTHASE-RELATED"/>
    <property type="match status" value="1"/>
</dbReference>
<organism evidence="5">
    <name type="scientific">candidate division WOR-3 bacterium</name>
    <dbReference type="NCBI Taxonomy" id="2052148"/>
    <lineage>
        <taxon>Bacteria</taxon>
        <taxon>Bacteria division WOR-3</taxon>
    </lineage>
</organism>
<evidence type="ECO:0000256" key="3">
    <source>
        <dbReference type="HAMAP-Rule" id="MF_00376"/>
    </source>
</evidence>
<keyword evidence="3 5" id="KW-0418">Kinase</keyword>
<dbReference type="GO" id="GO:0004140">
    <property type="term" value="F:dephospho-CoA kinase activity"/>
    <property type="evidence" value="ECO:0007669"/>
    <property type="project" value="UniProtKB-UniRule"/>
</dbReference>
<dbReference type="Gene3D" id="3.40.50.300">
    <property type="entry name" value="P-loop containing nucleotide triphosphate hydrolases"/>
    <property type="match status" value="1"/>
</dbReference>
<dbReference type="HAMAP" id="MF_00376">
    <property type="entry name" value="Dephospho_CoA_kinase"/>
    <property type="match status" value="1"/>
</dbReference>
<evidence type="ECO:0000256" key="2">
    <source>
        <dbReference type="ARBA" id="ARBA00022840"/>
    </source>
</evidence>
<dbReference type="PROSITE" id="PS51219">
    <property type="entry name" value="DPCK"/>
    <property type="match status" value="1"/>
</dbReference>
<dbReference type="GO" id="GO:0005737">
    <property type="term" value="C:cytoplasm"/>
    <property type="evidence" value="ECO:0007669"/>
    <property type="project" value="UniProtKB-SubCell"/>
</dbReference>
<evidence type="ECO:0000256" key="4">
    <source>
        <dbReference type="NCBIfam" id="TIGR00152"/>
    </source>
</evidence>
<comment type="catalytic activity">
    <reaction evidence="3">
        <text>3'-dephospho-CoA + ATP = ADP + CoA + H(+)</text>
        <dbReference type="Rhea" id="RHEA:18245"/>
        <dbReference type="ChEBI" id="CHEBI:15378"/>
        <dbReference type="ChEBI" id="CHEBI:30616"/>
        <dbReference type="ChEBI" id="CHEBI:57287"/>
        <dbReference type="ChEBI" id="CHEBI:57328"/>
        <dbReference type="ChEBI" id="CHEBI:456216"/>
        <dbReference type="EC" id="2.7.1.24"/>
    </reaction>
</comment>
<comment type="caution">
    <text evidence="5">The sequence shown here is derived from an EMBL/GenBank/DDBJ whole genome shotgun (WGS) entry which is preliminary data.</text>
</comment>
<dbReference type="NCBIfam" id="TIGR00152">
    <property type="entry name" value="dephospho-CoA kinase"/>
    <property type="match status" value="1"/>
</dbReference>
<dbReference type="AlphaFoldDB" id="A0A7C6EDW8"/>
<dbReference type="InterPro" id="IPR027417">
    <property type="entry name" value="P-loop_NTPase"/>
</dbReference>
<comment type="function">
    <text evidence="3">Catalyzes the phosphorylation of the 3'-hydroxyl group of dephosphocoenzyme A to form coenzyme A.</text>
</comment>
<keyword evidence="3" id="KW-0173">Coenzyme A biosynthesis</keyword>
<dbReference type="SUPFAM" id="SSF52540">
    <property type="entry name" value="P-loop containing nucleoside triphosphate hydrolases"/>
    <property type="match status" value="1"/>
</dbReference>
<accession>A0A7C6EDW8</accession>
<comment type="subcellular location">
    <subcellularLocation>
        <location evidence="3">Cytoplasm</location>
    </subcellularLocation>
</comment>
<reference evidence="5" key="1">
    <citation type="journal article" date="2020" name="mSystems">
        <title>Genome- and Community-Level Interaction Insights into Carbon Utilization and Element Cycling Functions of Hydrothermarchaeota in Hydrothermal Sediment.</title>
        <authorList>
            <person name="Zhou Z."/>
            <person name="Liu Y."/>
            <person name="Xu W."/>
            <person name="Pan J."/>
            <person name="Luo Z.H."/>
            <person name="Li M."/>
        </authorList>
    </citation>
    <scope>NUCLEOTIDE SEQUENCE [LARGE SCALE GENOMIC DNA]</scope>
    <source>
        <strain evidence="5">SpSt-876</strain>
    </source>
</reference>
<dbReference type="EMBL" id="DTLI01000143">
    <property type="protein sequence ID" value="HHS52402.1"/>
    <property type="molecule type" value="Genomic_DNA"/>
</dbReference>
<dbReference type="Pfam" id="PF01121">
    <property type="entry name" value="CoaE"/>
    <property type="match status" value="1"/>
</dbReference>
<keyword evidence="1 3" id="KW-0547">Nucleotide-binding</keyword>
<keyword evidence="3" id="KW-0963">Cytoplasm</keyword>
<feature type="binding site" evidence="3">
    <location>
        <begin position="19"/>
        <end position="24"/>
    </location>
    <ligand>
        <name>ATP</name>
        <dbReference type="ChEBI" id="CHEBI:30616"/>
    </ligand>
</feature>
<keyword evidence="2 3" id="KW-0067">ATP-binding</keyword>
<evidence type="ECO:0000256" key="1">
    <source>
        <dbReference type="ARBA" id="ARBA00022741"/>
    </source>
</evidence>
<name>A0A7C6EDW8_UNCW3</name>
<dbReference type="GO" id="GO:0015937">
    <property type="term" value="P:coenzyme A biosynthetic process"/>
    <property type="evidence" value="ECO:0007669"/>
    <property type="project" value="UniProtKB-UniRule"/>
</dbReference>
<gene>
    <name evidence="3" type="primary">coaE</name>
    <name evidence="5" type="ORF">ENW73_06005</name>
</gene>
<dbReference type="InterPro" id="IPR001977">
    <property type="entry name" value="Depp_CoAkinase"/>
</dbReference>
<evidence type="ECO:0000313" key="5">
    <source>
        <dbReference type="EMBL" id="HHS52402.1"/>
    </source>
</evidence>
<dbReference type="CDD" id="cd02022">
    <property type="entry name" value="DPCK"/>
    <property type="match status" value="1"/>
</dbReference>
<dbReference type="UniPathway" id="UPA00241">
    <property type="reaction ID" value="UER00356"/>
</dbReference>
<comment type="similarity">
    <text evidence="3">Belongs to the CoaE family.</text>
</comment>
<sequence>MGSVKLFRPTVIGIGGNLGSGKTTLAKIFQEFGAKLIDADKIGKSLLKFKTKEYHKIVETFGESILTKDKKIDRKKLGSIVFANPQKLKLLNRIVQPTLIAKIKQAIRKTKGIAVVDAALLFNWDKKLPCTITILVSAPKRLKVMRVTKLGMSRQEAERRLACQLPERVMAKKADFIIKNNGTKKDLRKKAIALWRNFVYEIRTIALK</sequence>
<keyword evidence="3 5" id="KW-0808">Transferase</keyword>
<dbReference type="GO" id="GO:0005524">
    <property type="term" value="F:ATP binding"/>
    <property type="evidence" value="ECO:0007669"/>
    <property type="project" value="UniProtKB-UniRule"/>
</dbReference>
<dbReference type="EC" id="2.7.1.24" evidence="3 4"/>